<protein>
    <submittedName>
        <fullName evidence="1 3">Uncharacterized protein</fullName>
    </submittedName>
</protein>
<name>A0A0R3QHJ6_9BILA</name>
<sequence>MRYYHQLVPYLETVPALNYLEIVLNGISLRMRNDVSVVIYHVMRVSRCA</sequence>
<dbReference type="Proteomes" id="UP000280834">
    <property type="component" value="Unassembled WGS sequence"/>
</dbReference>
<organism evidence="3">
    <name type="scientific">Brugia timori</name>
    <dbReference type="NCBI Taxonomy" id="42155"/>
    <lineage>
        <taxon>Eukaryota</taxon>
        <taxon>Metazoa</taxon>
        <taxon>Ecdysozoa</taxon>
        <taxon>Nematoda</taxon>
        <taxon>Chromadorea</taxon>
        <taxon>Rhabditida</taxon>
        <taxon>Spirurina</taxon>
        <taxon>Spiruromorpha</taxon>
        <taxon>Filarioidea</taxon>
        <taxon>Onchocercidae</taxon>
        <taxon>Brugia</taxon>
    </lineage>
</organism>
<gene>
    <name evidence="1" type="ORF">BTMF_LOCUS5128</name>
</gene>
<proteinExistence type="predicted"/>
<dbReference type="EMBL" id="UZAG01005387">
    <property type="protein sequence ID" value="VDO17716.1"/>
    <property type="molecule type" value="Genomic_DNA"/>
</dbReference>
<dbReference type="AlphaFoldDB" id="A0A0R3QHJ6"/>
<evidence type="ECO:0000313" key="2">
    <source>
        <dbReference type="Proteomes" id="UP000280834"/>
    </source>
</evidence>
<evidence type="ECO:0000313" key="3">
    <source>
        <dbReference type="WBParaSite" id="BTMF_0000586101-mRNA-1"/>
    </source>
</evidence>
<reference evidence="1 2" key="2">
    <citation type="submission" date="2018-11" db="EMBL/GenBank/DDBJ databases">
        <authorList>
            <consortium name="Pathogen Informatics"/>
        </authorList>
    </citation>
    <scope>NUCLEOTIDE SEQUENCE [LARGE SCALE GENOMIC DNA]</scope>
</reference>
<evidence type="ECO:0000313" key="1">
    <source>
        <dbReference type="EMBL" id="VDO17716.1"/>
    </source>
</evidence>
<dbReference type="WBParaSite" id="BTMF_0000586101-mRNA-1">
    <property type="protein sequence ID" value="BTMF_0000586101-mRNA-1"/>
    <property type="gene ID" value="BTMF_0000586101"/>
</dbReference>
<keyword evidence="2" id="KW-1185">Reference proteome</keyword>
<accession>A0A0R3QHJ6</accession>
<reference evidence="3" key="1">
    <citation type="submission" date="2017-02" db="UniProtKB">
        <authorList>
            <consortium name="WormBaseParasite"/>
        </authorList>
    </citation>
    <scope>IDENTIFICATION</scope>
</reference>